<proteinExistence type="predicted"/>
<dbReference type="AlphaFoldDB" id="A0A926NLQ4"/>
<evidence type="ECO:0000313" key="2">
    <source>
        <dbReference type="Proteomes" id="UP000626844"/>
    </source>
</evidence>
<keyword evidence="2" id="KW-1185">Reference proteome</keyword>
<dbReference type="SUPFAM" id="SSF56059">
    <property type="entry name" value="Glutathione synthetase ATP-binding domain-like"/>
    <property type="match status" value="1"/>
</dbReference>
<reference evidence="1" key="1">
    <citation type="submission" date="2020-09" db="EMBL/GenBank/DDBJ databases">
        <title>A novel bacterium of genus Bacillus, isolated from South China Sea.</title>
        <authorList>
            <person name="Huang H."/>
            <person name="Mo K."/>
            <person name="Hu Y."/>
        </authorList>
    </citation>
    <scope>NUCLEOTIDE SEQUENCE</scope>
    <source>
        <strain evidence="1">IB182487</strain>
    </source>
</reference>
<dbReference type="Pfam" id="PF14398">
    <property type="entry name" value="ATPgrasp_YheCD"/>
    <property type="match status" value="1"/>
</dbReference>
<name>A0A926NLQ4_9BACI</name>
<evidence type="ECO:0000313" key="1">
    <source>
        <dbReference type="EMBL" id="MBD1382903.1"/>
    </source>
</evidence>
<sequence>MKNDESNPLIGICVSKDDYPGLLNLLTKRLQTALDHATFIRFHLTDIDFEKLKVKAAEYKKSSNEWQEGIFPMPDVVYMQCSANRETIKRIENIIGPKVFNSFLFDKWEGWKLLKKSWSLRKHLPTTQLLENNADLIDFISKFNYCDVIVKPINGYSSEGIYRIKFQEGKNIEISSTKGLKIEKQEFKYSKEFWYLLSPKFFAGTHIIQQSIETIKAHENVSDIRLNMNKNRNGQWEVSLLLFRIATNSSVVIPKSITAYNPDKFMKSSIYEKEKMGDIEKTIINLGLKICKAFDKSEYHMADLGIDLGMDEKGHLWIFEVNPLPFPTRGSVLDYSMTKPMEYALYLASKRNI</sequence>
<comment type="caution">
    <text evidence="1">The sequence shown here is derived from an EMBL/GenBank/DDBJ whole genome shotgun (WGS) entry which is preliminary data.</text>
</comment>
<dbReference type="Proteomes" id="UP000626844">
    <property type="component" value="Unassembled WGS sequence"/>
</dbReference>
<accession>A0A926NLQ4</accession>
<gene>
    <name evidence="1" type="ORF">IC621_22125</name>
</gene>
<dbReference type="InterPro" id="IPR026838">
    <property type="entry name" value="YheC/D"/>
</dbReference>
<dbReference type="RefSeq" id="WP_191161543.1">
    <property type="nucleotide sequence ID" value="NZ_JACXAI010000039.1"/>
</dbReference>
<organism evidence="1 2">
    <name type="scientific">Metabacillus arenae</name>
    <dbReference type="NCBI Taxonomy" id="2771434"/>
    <lineage>
        <taxon>Bacteria</taxon>
        <taxon>Bacillati</taxon>
        <taxon>Bacillota</taxon>
        <taxon>Bacilli</taxon>
        <taxon>Bacillales</taxon>
        <taxon>Bacillaceae</taxon>
        <taxon>Metabacillus</taxon>
    </lineage>
</organism>
<protein>
    <submittedName>
        <fullName evidence="1">YheC/YheD family protein</fullName>
    </submittedName>
</protein>
<dbReference type="EMBL" id="JACXAI010000039">
    <property type="protein sequence ID" value="MBD1382903.1"/>
    <property type="molecule type" value="Genomic_DNA"/>
</dbReference>